<dbReference type="EMBL" id="JAINDJ010000002">
    <property type="protein sequence ID" value="KAG9456553.1"/>
    <property type="molecule type" value="Genomic_DNA"/>
</dbReference>
<evidence type="ECO:0000256" key="1">
    <source>
        <dbReference type="SAM" id="MobiDB-lite"/>
    </source>
</evidence>
<reference evidence="2 3" key="1">
    <citation type="submission" date="2021-07" db="EMBL/GenBank/DDBJ databases">
        <title>The Aristolochia fimbriata genome: insights into angiosperm evolution, floral development and chemical biosynthesis.</title>
        <authorList>
            <person name="Jiao Y."/>
        </authorList>
    </citation>
    <scope>NUCLEOTIDE SEQUENCE [LARGE SCALE GENOMIC DNA]</scope>
    <source>
        <strain evidence="2">IBCAS-2021</strain>
        <tissue evidence="2">Leaf</tissue>
    </source>
</reference>
<evidence type="ECO:0000313" key="3">
    <source>
        <dbReference type="Proteomes" id="UP000825729"/>
    </source>
</evidence>
<organism evidence="2 3">
    <name type="scientific">Aristolochia fimbriata</name>
    <name type="common">White veined hardy Dutchman's pipe vine</name>
    <dbReference type="NCBI Taxonomy" id="158543"/>
    <lineage>
        <taxon>Eukaryota</taxon>
        <taxon>Viridiplantae</taxon>
        <taxon>Streptophyta</taxon>
        <taxon>Embryophyta</taxon>
        <taxon>Tracheophyta</taxon>
        <taxon>Spermatophyta</taxon>
        <taxon>Magnoliopsida</taxon>
        <taxon>Magnoliidae</taxon>
        <taxon>Piperales</taxon>
        <taxon>Aristolochiaceae</taxon>
        <taxon>Aristolochia</taxon>
    </lineage>
</organism>
<evidence type="ECO:0000313" key="2">
    <source>
        <dbReference type="EMBL" id="KAG9456553.1"/>
    </source>
</evidence>
<feature type="region of interest" description="Disordered" evidence="1">
    <location>
        <begin position="186"/>
        <end position="219"/>
    </location>
</feature>
<dbReference type="Proteomes" id="UP000825729">
    <property type="component" value="Unassembled WGS sequence"/>
</dbReference>
<proteinExistence type="predicted"/>
<gene>
    <name evidence="2" type="ORF">H6P81_001061</name>
</gene>
<comment type="caution">
    <text evidence="2">The sequence shown here is derived from an EMBL/GenBank/DDBJ whole genome shotgun (WGS) entry which is preliminary data.</text>
</comment>
<protein>
    <submittedName>
        <fullName evidence="2">Uncharacterized protein</fullName>
    </submittedName>
</protein>
<sequence length="347" mass="39722">MDRFVSRWWARRFGVEVIEVGGAKRRWRQGRASGDAAPVGLPELVDGGDGAVVLQAVLPADDAEAEHVVFVVEHLEPLRAGRRRKAGYDGDVPDGPHTAVPAHVAALDEVLVPLRAVEAPHERPHHPRRRLDLLRYERRARLRPCRLERVVPTDHRIQRRPFLRRKRLRHLLTTYISLTRSLSFDRTRPHASKEIPNQTAEAERTKKKMKEGEEKGWAPPAKNESWIKWVPRDVVLKPGRWPSGSQLRRQLRKGQRAYSYILHGHLTRASHDDESAMMSRRESGIKRDKTQHKSLLRPCRLEPVGSAAAGVGNGMFWAYRGTFSSFKVAIPRFKHPGLWVVFETDLF</sequence>
<dbReference type="AlphaFoldDB" id="A0AAV7F6E0"/>
<keyword evidence="3" id="KW-1185">Reference proteome</keyword>
<accession>A0AAV7F6E0</accession>
<name>A0AAV7F6E0_ARIFI</name>